<dbReference type="EMBL" id="AGUE01000006">
    <property type="protein sequence ID" value="EHL03591.1"/>
    <property type="molecule type" value="Genomic_DNA"/>
</dbReference>
<reference evidence="4 5" key="1">
    <citation type="journal article" date="2012" name="Eukaryot. Cell">
        <title>Genome sequence of the fungus Glarea lozoyensis: the first genome sequence of a species from the Helotiaceae family.</title>
        <authorList>
            <person name="Youssar L."/>
            <person name="Gruening B.A."/>
            <person name="Erxleben A."/>
            <person name="Guenther S."/>
            <person name="Huettel W."/>
        </authorList>
    </citation>
    <scope>NUCLEOTIDE SEQUENCE [LARGE SCALE GENOMIC DNA]</scope>
    <source>
        <strain evidence="5">ATCC 74030 / MF5533</strain>
    </source>
</reference>
<dbReference type="InterPro" id="IPR001780">
    <property type="entry name" value="Ribosomal_eL33"/>
</dbReference>
<proteinExistence type="inferred from homology"/>
<evidence type="ECO:0000256" key="2">
    <source>
        <dbReference type="ARBA" id="ARBA00022980"/>
    </source>
</evidence>
<dbReference type="GO" id="GO:0005840">
    <property type="term" value="C:ribosome"/>
    <property type="evidence" value="ECO:0007669"/>
    <property type="project" value="UniProtKB-KW"/>
</dbReference>
<keyword evidence="2 4" id="KW-0689">Ribosomal protein</keyword>
<dbReference type="GO" id="GO:0003735">
    <property type="term" value="F:structural constituent of ribosome"/>
    <property type="evidence" value="ECO:0007669"/>
    <property type="project" value="InterPro"/>
</dbReference>
<dbReference type="GO" id="GO:1990904">
    <property type="term" value="C:ribonucleoprotein complex"/>
    <property type="evidence" value="ECO:0007669"/>
    <property type="project" value="UniProtKB-KW"/>
</dbReference>
<keyword evidence="5" id="KW-1185">Reference proteome</keyword>
<dbReference type="Gene3D" id="2.40.10.190">
    <property type="entry name" value="translation elongation factor selb, chain A, domain 4"/>
    <property type="match status" value="1"/>
</dbReference>
<accession>H0ECT7</accession>
<comment type="similarity">
    <text evidence="1">Belongs to the eukaryotic ribosomal protein eL33 family.</text>
</comment>
<dbReference type="Pfam" id="PF01247">
    <property type="entry name" value="Ribosomal_L35Ae"/>
    <property type="match status" value="1"/>
</dbReference>
<dbReference type="InParanoid" id="H0ECT7"/>
<name>H0ECT7_GLAL7</name>
<dbReference type="SUPFAM" id="SSF50447">
    <property type="entry name" value="Translation proteins"/>
    <property type="match status" value="1"/>
</dbReference>
<dbReference type="GO" id="GO:0006412">
    <property type="term" value="P:translation"/>
    <property type="evidence" value="ECO:0007669"/>
    <property type="project" value="InterPro"/>
</dbReference>
<evidence type="ECO:0000313" key="4">
    <source>
        <dbReference type="EMBL" id="EHL03591.1"/>
    </source>
</evidence>
<evidence type="ECO:0000313" key="5">
    <source>
        <dbReference type="Proteomes" id="UP000005446"/>
    </source>
</evidence>
<dbReference type="OrthoDB" id="1166329at2759"/>
<sequence>MPSEAGHRLYVKGRHLSYQRGKRNTTPGTSLIKIEGVDDTKAANFYLGKKVAFVYRAQKEVRGSKIRVIWGKVTRPHVQTQFTTKVLRRIR</sequence>
<organism evidence="4 5">
    <name type="scientific">Glarea lozoyensis (strain ATCC 74030 / MF5533)</name>
    <dbReference type="NCBI Taxonomy" id="1104152"/>
    <lineage>
        <taxon>Eukaryota</taxon>
        <taxon>Fungi</taxon>
        <taxon>Dikarya</taxon>
        <taxon>Ascomycota</taxon>
        <taxon>Pezizomycotina</taxon>
        <taxon>Leotiomycetes</taxon>
        <taxon>Helotiales</taxon>
        <taxon>Helotiaceae</taxon>
        <taxon>Glarea</taxon>
    </lineage>
</organism>
<dbReference type="FunCoup" id="H0ECT7">
    <property type="interactions" value="522"/>
</dbReference>
<dbReference type="PANTHER" id="PTHR10902">
    <property type="entry name" value="60S RIBOSOMAL PROTEIN L35A"/>
    <property type="match status" value="1"/>
</dbReference>
<dbReference type="InterPro" id="IPR038661">
    <property type="entry name" value="Ribosomal_eL33_sf"/>
</dbReference>
<dbReference type="Proteomes" id="UP000005446">
    <property type="component" value="Unassembled WGS sequence"/>
</dbReference>
<gene>
    <name evidence="4" type="ORF">M7I_0232</name>
</gene>
<dbReference type="InterPro" id="IPR009000">
    <property type="entry name" value="Transl_B-barrel_sf"/>
</dbReference>
<comment type="caution">
    <text evidence="4">The sequence shown here is derived from an EMBL/GenBank/DDBJ whole genome shotgun (WGS) entry which is preliminary data.</text>
</comment>
<evidence type="ECO:0000256" key="1">
    <source>
        <dbReference type="ARBA" id="ARBA00009269"/>
    </source>
</evidence>
<dbReference type="HOGENOM" id="CLU_100745_1_0_1"/>
<dbReference type="AlphaFoldDB" id="H0ECT7"/>
<evidence type="ECO:0000256" key="3">
    <source>
        <dbReference type="ARBA" id="ARBA00023274"/>
    </source>
</evidence>
<protein>
    <submittedName>
        <fullName evidence="4">Putative 60S ribosomal protein L33-B</fullName>
    </submittedName>
</protein>
<keyword evidence="3" id="KW-0687">Ribonucleoprotein</keyword>